<gene>
    <name evidence="1" type="ORF">BE18_40050</name>
</gene>
<dbReference type="Proteomes" id="UP000075515">
    <property type="component" value="Unassembled WGS sequence"/>
</dbReference>
<dbReference type="AlphaFoldDB" id="A0A150T627"/>
<evidence type="ECO:0000313" key="1">
    <source>
        <dbReference type="EMBL" id="KYF77512.1"/>
    </source>
</evidence>
<proteinExistence type="predicted"/>
<dbReference type="EMBL" id="JEMC01003906">
    <property type="protein sequence ID" value="KYF77512.1"/>
    <property type="molecule type" value="Genomic_DNA"/>
</dbReference>
<comment type="caution">
    <text evidence="1">The sequence shown here is derived from an EMBL/GenBank/DDBJ whole genome shotgun (WGS) entry which is preliminary data.</text>
</comment>
<organism evidence="1 2">
    <name type="scientific">Sorangium cellulosum</name>
    <name type="common">Polyangium cellulosum</name>
    <dbReference type="NCBI Taxonomy" id="56"/>
    <lineage>
        <taxon>Bacteria</taxon>
        <taxon>Pseudomonadati</taxon>
        <taxon>Myxococcota</taxon>
        <taxon>Polyangia</taxon>
        <taxon>Polyangiales</taxon>
        <taxon>Polyangiaceae</taxon>
        <taxon>Sorangium</taxon>
    </lineage>
</organism>
<accession>A0A150T627</accession>
<evidence type="ECO:0000313" key="2">
    <source>
        <dbReference type="Proteomes" id="UP000075515"/>
    </source>
</evidence>
<name>A0A150T627_SORCE</name>
<protein>
    <submittedName>
        <fullName evidence="1">Uncharacterized protein</fullName>
    </submittedName>
</protein>
<reference evidence="1 2" key="1">
    <citation type="submission" date="2014-02" db="EMBL/GenBank/DDBJ databases">
        <title>The small core and large imbalanced accessory genome model reveals a collaborative survival strategy of Sorangium cellulosum strains in nature.</title>
        <authorList>
            <person name="Han K."/>
            <person name="Peng R."/>
            <person name="Blom J."/>
            <person name="Li Y.-Z."/>
        </authorList>
    </citation>
    <scope>NUCLEOTIDE SEQUENCE [LARGE SCALE GENOMIC DNA]</scope>
    <source>
        <strain evidence="1 2">So0149</strain>
    </source>
</reference>
<sequence length="152" mass="16075">MLTEQYTADAICNAMGLPAFIERGLPLPALRLLLMPSFDPEVCITLTGAAGDERLSVVEGCSITGTGVERIACHPYRPAVSGFVSKLIRLAWESCSGPGVRNGLAACARYVGVNLPPEATPPAVARSRVLILGSSDDRADLLEQLARRGEPV</sequence>